<sequence>MAGQEPTKFQPVAQEAIRMIKALSSCLVGLLLSSAVQANSWLPSNPVSFYETSYEMQRFAATLNEEYWLANTAEGTEQPISLNDRPYGFGRELNDDSPADWDGIKRDAFYFIGYQATAIAVLYVMPESISQWSDEDKSNYSFSKWWDNVTNPIWDGDHWWINYILHPYWGMAYYTRARERGYDEMSSFWASVAFSSMYEFGLEALFEPVSIQDLIFTPVIGSMLGYYVEGVRTNIKTQRHYSFGDKTLLVLTDPLGAANSIVDGWFSSDVESDLKFRSFVRENYYTKSEPEAWSDSPYHTERVVGDYLGLEMNLNWR</sequence>
<reference evidence="2 3" key="1">
    <citation type="journal article" date="2018" name="ISME J.">
        <title>Endosymbiont genomes yield clues of tubeworm success.</title>
        <authorList>
            <person name="Li Y."/>
            <person name="Liles M.R."/>
            <person name="Halanych K.M."/>
        </authorList>
    </citation>
    <scope>NUCLEOTIDE SEQUENCE [LARGE SCALE GENOMIC DNA]</scope>
    <source>
        <strain evidence="2">A1422</strain>
    </source>
</reference>
<evidence type="ECO:0000259" key="1">
    <source>
        <dbReference type="Pfam" id="PF13084"/>
    </source>
</evidence>
<dbReference type="AlphaFoldDB" id="A0A370DZH5"/>
<evidence type="ECO:0000313" key="2">
    <source>
        <dbReference type="EMBL" id="RDH91362.1"/>
    </source>
</evidence>
<feature type="domain" description="DUF3943" evidence="1">
    <location>
        <begin position="152"/>
        <end position="254"/>
    </location>
</feature>
<dbReference type="Proteomes" id="UP000255508">
    <property type="component" value="Unassembled WGS sequence"/>
</dbReference>
<dbReference type="EMBL" id="QFXD01000122">
    <property type="protein sequence ID" value="RDH91362.1"/>
    <property type="molecule type" value="Genomic_DNA"/>
</dbReference>
<evidence type="ECO:0000313" key="3">
    <source>
        <dbReference type="Proteomes" id="UP000255508"/>
    </source>
</evidence>
<gene>
    <name evidence="2" type="ORF">DIZ79_06325</name>
</gene>
<proteinExistence type="predicted"/>
<organism evidence="2 3">
    <name type="scientific">endosymbiont of Lamellibrachia luymesi</name>
    <dbReference type="NCBI Taxonomy" id="2200907"/>
    <lineage>
        <taxon>Bacteria</taxon>
        <taxon>Pseudomonadati</taxon>
        <taxon>Pseudomonadota</taxon>
        <taxon>Gammaproteobacteria</taxon>
        <taxon>sulfur-oxidizing symbionts</taxon>
    </lineage>
</organism>
<comment type="caution">
    <text evidence="2">The sequence shown here is derived from an EMBL/GenBank/DDBJ whole genome shotgun (WGS) entry which is preliminary data.</text>
</comment>
<protein>
    <recommendedName>
        <fullName evidence="1">DUF3943 domain-containing protein</fullName>
    </recommendedName>
</protein>
<dbReference type="Pfam" id="PF13084">
    <property type="entry name" value="DUF3943"/>
    <property type="match status" value="1"/>
</dbReference>
<dbReference type="InterPro" id="IPR025079">
    <property type="entry name" value="DUF3943"/>
</dbReference>
<accession>A0A370DZH5</accession>
<name>A0A370DZH5_9GAMM</name>